<sequence>MKHKIPEVFPKKIQLNKLLLILVLFSFTVSCTKDNEDLSDRIDKSVNLRGLGDSASELLSDEEFTSMNLEIVYVRGYAPDSDALEMFKNFLERRTFKPDGINISLRAVESSGEAPFEIEEIVEIEKQERTVYSAGDEIAVFIYYADGSNENDEDNKVILGSAFRNTSMVIYGKTIEDFVAKPGNPSRNTVEAAVLNHEFGHLLGLVDIGTEAQSDHADSENDGHCTTSGCLMRSSIEFGYGISNMLDENGVPMLDDLCIRDLQANGGR</sequence>
<evidence type="ECO:0000313" key="1">
    <source>
        <dbReference type="EMBL" id="MDT0676770.1"/>
    </source>
</evidence>
<reference evidence="1 2" key="1">
    <citation type="submission" date="2023-09" db="EMBL/GenBank/DDBJ databases">
        <authorList>
            <person name="Rey-Velasco X."/>
        </authorList>
    </citation>
    <scope>NUCLEOTIDE SEQUENCE [LARGE SCALE GENOMIC DNA]</scope>
    <source>
        <strain evidence="1 2">F117</strain>
    </source>
</reference>
<evidence type="ECO:0008006" key="3">
    <source>
        <dbReference type="Google" id="ProtNLM"/>
    </source>
</evidence>
<dbReference type="Proteomes" id="UP001262582">
    <property type="component" value="Unassembled WGS sequence"/>
</dbReference>
<protein>
    <recommendedName>
        <fullName evidence="3">Membrane metalloprotease</fullName>
    </recommendedName>
</protein>
<accession>A0ABU3D5G2</accession>
<comment type="caution">
    <text evidence="1">The sequence shown here is derived from an EMBL/GenBank/DDBJ whole genome shotgun (WGS) entry which is preliminary data.</text>
</comment>
<evidence type="ECO:0000313" key="2">
    <source>
        <dbReference type="Proteomes" id="UP001262582"/>
    </source>
</evidence>
<keyword evidence="2" id="KW-1185">Reference proteome</keyword>
<dbReference type="RefSeq" id="WP_311503112.1">
    <property type="nucleotide sequence ID" value="NZ_JAVRHK010000005.1"/>
</dbReference>
<name>A0ABU3D5G2_9FLAO</name>
<dbReference type="SUPFAM" id="SSF55486">
    <property type="entry name" value="Metalloproteases ('zincins'), catalytic domain"/>
    <property type="match status" value="1"/>
</dbReference>
<proteinExistence type="predicted"/>
<gene>
    <name evidence="1" type="ORF">RM539_09290</name>
</gene>
<dbReference type="EMBL" id="JAVRHK010000005">
    <property type="protein sequence ID" value="MDT0676770.1"/>
    <property type="molecule type" value="Genomic_DNA"/>
</dbReference>
<organism evidence="1 2">
    <name type="scientific">Autumnicola musiva</name>
    <dbReference type="NCBI Taxonomy" id="3075589"/>
    <lineage>
        <taxon>Bacteria</taxon>
        <taxon>Pseudomonadati</taxon>
        <taxon>Bacteroidota</taxon>
        <taxon>Flavobacteriia</taxon>
        <taxon>Flavobacteriales</taxon>
        <taxon>Flavobacteriaceae</taxon>
        <taxon>Autumnicola</taxon>
    </lineage>
</organism>
<dbReference type="PROSITE" id="PS51257">
    <property type="entry name" value="PROKAR_LIPOPROTEIN"/>
    <property type="match status" value="1"/>
</dbReference>